<dbReference type="Proteomes" id="UP001221411">
    <property type="component" value="Unassembled WGS sequence"/>
</dbReference>
<protein>
    <submittedName>
        <fullName evidence="1">Uncharacterized protein</fullName>
    </submittedName>
</protein>
<organism evidence="1 2">
    <name type="scientific">Polyangium mundeleinium</name>
    <dbReference type="NCBI Taxonomy" id="2995306"/>
    <lineage>
        <taxon>Bacteria</taxon>
        <taxon>Pseudomonadati</taxon>
        <taxon>Myxococcota</taxon>
        <taxon>Polyangia</taxon>
        <taxon>Polyangiales</taxon>
        <taxon>Polyangiaceae</taxon>
        <taxon>Polyangium</taxon>
    </lineage>
</organism>
<name>A0ABT5EEA7_9BACT</name>
<comment type="caution">
    <text evidence="1">The sequence shown here is derived from an EMBL/GenBank/DDBJ whole genome shotgun (WGS) entry which is preliminary data.</text>
</comment>
<proteinExistence type="predicted"/>
<gene>
    <name evidence="1" type="ORF">POL67_02235</name>
</gene>
<dbReference type="RefSeq" id="WP_271915059.1">
    <property type="nucleotide sequence ID" value="NZ_JAQNDO010000001.1"/>
</dbReference>
<evidence type="ECO:0000313" key="2">
    <source>
        <dbReference type="Proteomes" id="UP001221411"/>
    </source>
</evidence>
<sequence>MADTSNNPFFTLVLDDPECRILLDTVAQLARLDCDGAKLPPGVKHPTDHNIAVAALRQGLKAMAAAAVARRRVGVRHIPLPSVMPYMSPDNIAGVDS</sequence>
<reference evidence="1 2" key="1">
    <citation type="submission" date="2022-11" db="EMBL/GenBank/DDBJ databases">
        <title>Minimal conservation of predation-associated metabolite biosynthetic gene clusters underscores biosynthetic potential of Myxococcota including descriptions for ten novel species: Archangium lansinium sp. nov., Myxococcus landrumus sp. nov., Nannocystis bai.</title>
        <authorList>
            <person name="Ahearne A."/>
            <person name="Stevens C."/>
            <person name="Dowd S."/>
        </authorList>
    </citation>
    <scope>NUCLEOTIDE SEQUENCE [LARGE SCALE GENOMIC DNA]</scope>
    <source>
        <strain evidence="1 2">RJM3</strain>
    </source>
</reference>
<keyword evidence="2" id="KW-1185">Reference proteome</keyword>
<evidence type="ECO:0000313" key="1">
    <source>
        <dbReference type="EMBL" id="MDC0740146.1"/>
    </source>
</evidence>
<accession>A0ABT5EEA7</accession>
<dbReference type="EMBL" id="JAQNDO010000001">
    <property type="protein sequence ID" value="MDC0740146.1"/>
    <property type="molecule type" value="Genomic_DNA"/>
</dbReference>